<dbReference type="InterPro" id="IPR001314">
    <property type="entry name" value="Peptidase_S1A"/>
</dbReference>
<dbReference type="InterPro" id="IPR009003">
    <property type="entry name" value="Peptidase_S1_PA"/>
</dbReference>
<dbReference type="GeneID" id="108732538"/>
<dbReference type="InterPro" id="IPR000884">
    <property type="entry name" value="TSP1_rpt"/>
</dbReference>
<dbReference type="CDD" id="cd00190">
    <property type="entry name" value="Tryp_SPc"/>
    <property type="match status" value="1"/>
</dbReference>
<evidence type="ECO:0000256" key="11">
    <source>
        <dbReference type="ARBA" id="ARBA00066707"/>
    </source>
</evidence>
<evidence type="ECO:0000256" key="2">
    <source>
        <dbReference type="ARBA" id="ARBA00022525"/>
    </source>
</evidence>
<dbReference type="KEGG" id="apln:108732538"/>
<protein>
    <recommendedName>
        <fullName evidence="11">limulus clotting factor C</fullName>
        <ecNumber evidence="11">3.4.21.84</ecNumber>
    </recommendedName>
</protein>
<dbReference type="GO" id="GO:0005615">
    <property type="term" value="C:extracellular space"/>
    <property type="evidence" value="ECO:0007669"/>
    <property type="project" value="TreeGrafter"/>
</dbReference>
<dbReference type="InterPro" id="IPR001254">
    <property type="entry name" value="Trypsin_dom"/>
</dbReference>
<evidence type="ECO:0000313" key="14">
    <source>
        <dbReference type="Proteomes" id="UP000192223"/>
    </source>
</evidence>
<dbReference type="STRING" id="224129.A0A1W4WFN2"/>
<dbReference type="PANTHER" id="PTHR24264:SF65">
    <property type="entry name" value="SRCR DOMAIN-CONTAINING PROTEIN"/>
    <property type="match status" value="1"/>
</dbReference>
<keyword evidence="9" id="KW-1015">Disulfide bond</keyword>
<evidence type="ECO:0000256" key="12">
    <source>
        <dbReference type="SAM" id="MobiDB-lite"/>
    </source>
</evidence>
<sequence>MSLGLENDREYHHNSSVSTKNNKVATSFGYRNGSHHASHGMPLYSKWSSWSRCEKCIQRRIKDCISPKCSTSRIYEERVCKRKRCKRKSRHKPERNELHIVQMENKPEAKTTRSRIWSKWSEWSSCSSKCRTSRYRVCKQLIKCKRKTQRQKAFCYHEGTDCQQHVLNLVYEKRRSITDANRYKYTGEDFMIDEETDVRATECGKPFKKMKMLKIIGGFESKKNKWPWHIAVMNKYLEVFCSGTLVAPRWVLTAGHCIRSYLRVRLNEHDLSYFDGREVEMPVQKVFLHPRFNHQTVDNDIALLRLPRPARLPVACMPDSRPVTKELCHIMGWGKVKASDEYGTSVLHEAKVPIVSFETCKNSYKRYLITKNMFCAGWQSGAADTCAGDSGGGLVCPMGNASLKKGFAVQGITSFGDGCGRKNKYGIYTMVYNYLPWINYIIDTYS</sequence>
<evidence type="ECO:0000256" key="8">
    <source>
        <dbReference type="ARBA" id="ARBA00022825"/>
    </source>
</evidence>
<accession>A0A1W4WFN2</accession>
<evidence type="ECO:0000256" key="3">
    <source>
        <dbReference type="ARBA" id="ARBA00022659"/>
    </source>
</evidence>
<evidence type="ECO:0000256" key="7">
    <source>
        <dbReference type="ARBA" id="ARBA00022820"/>
    </source>
</evidence>
<dbReference type="InterPro" id="IPR018114">
    <property type="entry name" value="TRYPSIN_HIS"/>
</dbReference>
<evidence type="ECO:0000313" key="15">
    <source>
        <dbReference type="RefSeq" id="XP_018318913.1"/>
    </source>
</evidence>
<evidence type="ECO:0000256" key="10">
    <source>
        <dbReference type="ARBA" id="ARBA00052079"/>
    </source>
</evidence>
<dbReference type="RefSeq" id="XP_018318913.1">
    <property type="nucleotide sequence ID" value="XM_018463411.2"/>
</dbReference>
<reference evidence="15" key="1">
    <citation type="submission" date="2025-08" db="UniProtKB">
        <authorList>
            <consortium name="RefSeq"/>
        </authorList>
    </citation>
    <scope>IDENTIFICATION</scope>
    <source>
        <tissue evidence="15">Entire body</tissue>
    </source>
</reference>
<keyword evidence="7" id="KW-0353">Hemolymph clotting</keyword>
<dbReference type="AlphaFoldDB" id="A0A1W4WFN2"/>
<feature type="region of interest" description="Disordered" evidence="12">
    <location>
        <begin position="1"/>
        <end position="23"/>
    </location>
</feature>
<comment type="catalytic activity">
    <reaction evidence="10">
        <text>Selective cleavage of 103-Arg-|-Ser-104 and 124-Ile-|-Ile-125 bonds in Limulus clotting factor B to form activated factor B. Cleavage of -Pro-Arg-|-Xaa- bonds in synthetic substrates.</text>
        <dbReference type="EC" id="3.4.21.84"/>
    </reaction>
</comment>
<keyword evidence="3" id="KW-0768">Sushi</keyword>
<dbReference type="SUPFAM" id="SSF50494">
    <property type="entry name" value="Trypsin-like serine proteases"/>
    <property type="match status" value="1"/>
</dbReference>
<keyword evidence="4" id="KW-0645">Protease</keyword>
<evidence type="ECO:0000256" key="6">
    <source>
        <dbReference type="ARBA" id="ARBA00022801"/>
    </source>
</evidence>
<dbReference type="FunFam" id="2.40.10.10:FF:000120">
    <property type="entry name" value="Putative serine protease"/>
    <property type="match status" value="1"/>
</dbReference>
<dbReference type="PROSITE" id="PS00134">
    <property type="entry name" value="TRYPSIN_HIS"/>
    <property type="match status" value="1"/>
</dbReference>
<feature type="domain" description="Peptidase S1" evidence="13">
    <location>
        <begin position="215"/>
        <end position="443"/>
    </location>
</feature>
<dbReference type="EC" id="3.4.21.84" evidence="11"/>
<evidence type="ECO:0000259" key="13">
    <source>
        <dbReference type="PROSITE" id="PS50240"/>
    </source>
</evidence>
<dbReference type="InterPro" id="IPR050127">
    <property type="entry name" value="Serine_Proteases_S1"/>
</dbReference>
<gene>
    <name evidence="15" type="primary">LOC108732538</name>
</gene>
<evidence type="ECO:0000256" key="1">
    <source>
        <dbReference type="ARBA" id="ARBA00004613"/>
    </source>
</evidence>
<dbReference type="InterPro" id="IPR043504">
    <property type="entry name" value="Peptidase_S1_PA_chymotrypsin"/>
</dbReference>
<name>A0A1W4WFN2_AGRPL</name>
<dbReference type="SMART" id="SM00020">
    <property type="entry name" value="Tryp_SPc"/>
    <property type="match status" value="1"/>
</dbReference>
<keyword evidence="6" id="KW-0378">Hydrolase</keyword>
<evidence type="ECO:0000256" key="9">
    <source>
        <dbReference type="ARBA" id="ARBA00023157"/>
    </source>
</evidence>
<dbReference type="Pfam" id="PF00089">
    <property type="entry name" value="Trypsin"/>
    <property type="match status" value="1"/>
</dbReference>
<evidence type="ECO:0000256" key="5">
    <source>
        <dbReference type="ARBA" id="ARBA00022729"/>
    </source>
</evidence>
<feature type="compositionally biased region" description="Basic and acidic residues" evidence="12">
    <location>
        <begin position="1"/>
        <end position="13"/>
    </location>
</feature>
<dbReference type="PANTHER" id="PTHR24264">
    <property type="entry name" value="TRYPSIN-RELATED"/>
    <property type="match status" value="1"/>
</dbReference>
<keyword evidence="2" id="KW-0964">Secreted</keyword>
<dbReference type="PROSITE" id="PS50240">
    <property type="entry name" value="TRYPSIN_DOM"/>
    <property type="match status" value="1"/>
</dbReference>
<dbReference type="GO" id="GO:0006508">
    <property type="term" value="P:proteolysis"/>
    <property type="evidence" value="ECO:0007669"/>
    <property type="project" value="UniProtKB-KW"/>
</dbReference>
<organism evidence="14 15">
    <name type="scientific">Agrilus planipennis</name>
    <name type="common">Emerald ash borer</name>
    <name type="synonym">Agrilus marcopoli</name>
    <dbReference type="NCBI Taxonomy" id="224129"/>
    <lineage>
        <taxon>Eukaryota</taxon>
        <taxon>Metazoa</taxon>
        <taxon>Ecdysozoa</taxon>
        <taxon>Arthropoda</taxon>
        <taxon>Hexapoda</taxon>
        <taxon>Insecta</taxon>
        <taxon>Pterygota</taxon>
        <taxon>Neoptera</taxon>
        <taxon>Endopterygota</taxon>
        <taxon>Coleoptera</taxon>
        <taxon>Polyphaga</taxon>
        <taxon>Elateriformia</taxon>
        <taxon>Buprestoidea</taxon>
        <taxon>Buprestidae</taxon>
        <taxon>Agrilinae</taxon>
        <taxon>Agrilus</taxon>
    </lineage>
</organism>
<comment type="subcellular location">
    <subcellularLocation>
        <location evidence="1">Secreted</location>
    </subcellularLocation>
</comment>
<dbReference type="GO" id="GO:0042381">
    <property type="term" value="P:hemolymph coagulation"/>
    <property type="evidence" value="ECO:0007669"/>
    <property type="project" value="UniProtKB-KW"/>
</dbReference>
<dbReference type="PRINTS" id="PR00722">
    <property type="entry name" value="CHYMOTRYPSIN"/>
</dbReference>
<dbReference type="PROSITE" id="PS50092">
    <property type="entry name" value="TSP1"/>
    <property type="match status" value="2"/>
</dbReference>
<dbReference type="InParanoid" id="A0A1W4WFN2"/>
<dbReference type="SMART" id="SM00209">
    <property type="entry name" value="TSP1"/>
    <property type="match status" value="2"/>
</dbReference>
<evidence type="ECO:0000256" key="4">
    <source>
        <dbReference type="ARBA" id="ARBA00022670"/>
    </source>
</evidence>
<keyword evidence="8" id="KW-0720">Serine protease</keyword>
<proteinExistence type="predicted"/>
<dbReference type="GO" id="GO:0004252">
    <property type="term" value="F:serine-type endopeptidase activity"/>
    <property type="evidence" value="ECO:0007669"/>
    <property type="project" value="InterPro"/>
</dbReference>
<dbReference type="OrthoDB" id="10004439at2759"/>
<dbReference type="Proteomes" id="UP000192223">
    <property type="component" value="Unplaced"/>
</dbReference>
<keyword evidence="14" id="KW-1185">Reference proteome</keyword>
<dbReference type="Gene3D" id="2.40.10.10">
    <property type="entry name" value="Trypsin-like serine proteases"/>
    <property type="match status" value="1"/>
</dbReference>
<keyword evidence="5" id="KW-0732">Signal</keyword>
<feature type="compositionally biased region" description="Polar residues" evidence="12">
    <location>
        <begin position="14"/>
        <end position="23"/>
    </location>
</feature>